<keyword evidence="4 5" id="KW-0472">Membrane</keyword>
<feature type="domain" description="Anoctamin transmembrane" evidence="6">
    <location>
        <begin position="134"/>
        <end position="486"/>
    </location>
</feature>
<keyword evidence="3 5" id="KW-1133">Transmembrane helix</keyword>
<evidence type="ECO:0000313" key="7">
    <source>
        <dbReference type="EMBL" id="CAK0853793.1"/>
    </source>
</evidence>
<reference evidence="7" key="1">
    <citation type="submission" date="2023-10" db="EMBL/GenBank/DDBJ databases">
        <authorList>
            <person name="Chen Y."/>
            <person name="Shah S."/>
            <person name="Dougan E. K."/>
            <person name="Thang M."/>
            <person name="Chan C."/>
        </authorList>
    </citation>
    <scope>NUCLEOTIDE SEQUENCE [LARGE SCALE GENOMIC DNA]</scope>
</reference>
<evidence type="ECO:0000256" key="5">
    <source>
        <dbReference type="SAM" id="Phobius"/>
    </source>
</evidence>
<feature type="transmembrane region" description="Helical" evidence="5">
    <location>
        <begin position="242"/>
        <end position="261"/>
    </location>
</feature>
<evidence type="ECO:0000259" key="6">
    <source>
        <dbReference type="Pfam" id="PF04547"/>
    </source>
</evidence>
<sequence length="516" mass="59254">MPFQLEKTTRIIESYNNSRSSPRRRFTKERNARDMYGRPVPAYTTFEFDVADDLEPFRQVDEIRLIQLCLTDWLNMSELVQQGVVSKWFPAANYDAVQTLGKHWGNIRKAWSCDAVPNLVTFKVGDGKPLGDEIRDYFGEEVAFFWMWFTHYVRMLVPLALVGTVCALRYVVLAESAQRRVEIGFCIVMLLWATVFCDVFKRKTDRCRQRWGMKDFEAVSADLHGYNEAAEGTWHNEMKRHLAVVGVGAYCLFFMGVVAVAEYNLKEAQRKGAATNGALITVGIIQGGSFVWNRIAPKLADLQNHKTQARWNDALVWILSGPKLFVVLYPFLSVAFLKKFYNRECTEQQSSIIDQHGLANLAWMTYSGNGWPSGIPNRTELESAGGPHDIGDKFDLSWFRPYTYQGDMKQCIWGCYPVDCRHDIEAGSLISENGNWAAFRSEWSCKTNCWMELTGRLTSFWVFQIITHLVFLAVPIVLMRVEVYKELYGKSSRRDRPAEDGAREAYSFLQYQAKCP</sequence>
<comment type="subcellular location">
    <subcellularLocation>
        <location evidence="1">Membrane</location>
        <topology evidence="1">Multi-pass membrane protein</topology>
    </subcellularLocation>
</comment>
<gene>
    <name evidence="7" type="ORF">PCOR1329_LOCUS45150</name>
</gene>
<dbReference type="InterPro" id="IPR049452">
    <property type="entry name" value="Anoctamin_TM"/>
</dbReference>
<dbReference type="PANTHER" id="PTHR12308:SF73">
    <property type="entry name" value="ANOCTAMIN"/>
    <property type="match status" value="1"/>
</dbReference>
<dbReference type="EMBL" id="CAUYUJ010015427">
    <property type="protein sequence ID" value="CAK0853793.1"/>
    <property type="molecule type" value="Genomic_DNA"/>
</dbReference>
<organism evidence="7 8">
    <name type="scientific">Prorocentrum cordatum</name>
    <dbReference type="NCBI Taxonomy" id="2364126"/>
    <lineage>
        <taxon>Eukaryota</taxon>
        <taxon>Sar</taxon>
        <taxon>Alveolata</taxon>
        <taxon>Dinophyceae</taxon>
        <taxon>Prorocentrales</taxon>
        <taxon>Prorocentraceae</taxon>
        <taxon>Prorocentrum</taxon>
    </lineage>
</organism>
<evidence type="ECO:0000256" key="4">
    <source>
        <dbReference type="ARBA" id="ARBA00023136"/>
    </source>
</evidence>
<evidence type="ECO:0000256" key="1">
    <source>
        <dbReference type="ARBA" id="ARBA00004141"/>
    </source>
</evidence>
<dbReference type="PANTHER" id="PTHR12308">
    <property type="entry name" value="ANOCTAMIN"/>
    <property type="match status" value="1"/>
</dbReference>
<name>A0ABN9U5X4_9DINO</name>
<keyword evidence="8" id="KW-1185">Reference proteome</keyword>
<proteinExistence type="predicted"/>
<feature type="transmembrane region" description="Helical" evidence="5">
    <location>
        <begin position="180"/>
        <end position="200"/>
    </location>
</feature>
<feature type="transmembrane region" description="Helical" evidence="5">
    <location>
        <begin position="273"/>
        <end position="293"/>
    </location>
</feature>
<feature type="transmembrane region" description="Helical" evidence="5">
    <location>
        <begin position="155"/>
        <end position="174"/>
    </location>
</feature>
<dbReference type="InterPro" id="IPR007632">
    <property type="entry name" value="Anoctamin"/>
</dbReference>
<dbReference type="Proteomes" id="UP001189429">
    <property type="component" value="Unassembled WGS sequence"/>
</dbReference>
<evidence type="ECO:0000256" key="3">
    <source>
        <dbReference type="ARBA" id="ARBA00022989"/>
    </source>
</evidence>
<keyword evidence="2 5" id="KW-0812">Transmembrane</keyword>
<accession>A0ABN9U5X4</accession>
<evidence type="ECO:0000256" key="2">
    <source>
        <dbReference type="ARBA" id="ARBA00022692"/>
    </source>
</evidence>
<feature type="transmembrane region" description="Helical" evidence="5">
    <location>
        <begin position="314"/>
        <end position="332"/>
    </location>
</feature>
<feature type="transmembrane region" description="Helical" evidence="5">
    <location>
        <begin position="460"/>
        <end position="481"/>
    </location>
</feature>
<comment type="caution">
    <text evidence="7">The sequence shown here is derived from an EMBL/GenBank/DDBJ whole genome shotgun (WGS) entry which is preliminary data.</text>
</comment>
<protein>
    <recommendedName>
        <fullName evidence="6">Anoctamin transmembrane domain-containing protein</fullName>
    </recommendedName>
</protein>
<dbReference type="Pfam" id="PF04547">
    <property type="entry name" value="Anoctamin"/>
    <property type="match status" value="1"/>
</dbReference>
<evidence type="ECO:0000313" key="8">
    <source>
        <dbReference type="Proteomes" id="UP001189429"/>
    </source>
</evidence>